<gene>
    <name evidence="1" type="ORF">CELE_T28F4.8</name>
    <name evidence="1 3" type="ORF">T28F4.8</name>
</gene>
<dbReference type="EMBL" id="BX284601">
    <property type="protein sequence ID" value="SKC30495.1"/>
    <property type="molecule type" value="Genomic_DNA"/>
</dbReference>
<dbReference type="AGR" id="WB:WBGene00271567"/>
<reference evidence="1 2" key="1">
    <citation type="journal article" date="1998" name="Science">
        <title>Genome sequence of the nematode C. elegans: a platform for investigating biology.</title>
        <authorList>
            <consortium name="The C. elegans sequencing consortium"/>
            <person name="Sulson J.E."/>
            <person name="Waterston R."/>
        </authorList>
    </citation>
    <scope>NUCLEOTIDE SEQUENCE [LARGE SCALE GENOMIC DNA]</scope>
    <source>
        <strain evidence="1 2">Bristol N2</strain>
    </source>
</reference>
<sequence length="63" mass="7399">MQIELENKSITNCLFLSLFSKNIAMTCSLQPLKKEKPREFEQLPLFDSHSPAVFQDKTLRWRA</sequence>
<name>A0A1T5HUJ5_CAEEL</name>
<accession>A0A1T5HUJ5</accession>
<dbReference type="Proteomes" id="UP000001940">
    <property type="component" value="Chromosome I"/>
</dbReference>
<evidence type="ECO:0000313" key="3">
    <source>
        <dbReference type="WormBase" id="T28F4.8"/>
    </source>
</evidence>
<keyword evidence="2" id="KW-1185">Reference proteome</keyword>
<organism evidence="1 2">
    <name type="scientific">Caenorhabditis elegans</name>
    <dbReference type="NCBI Taxonomy" id="6239"/>
    <lineage>
        <taxon>Eukaryota</taxon>
        <taxon>Metazoa</taxon>
        <taxon>Ecdysozoa</taxon>
        <taxon>Nematoda</taxon>
        <taxon>Chromadorea</taxon>
        <taxon>Rhabditida</taxon>
        <taxon>Rhabditina</taxon>
        <taxon>Rhabditomorpha</taxon>
        <taxon>Rhabditoidea</taxon>
        <taxon>Rhabditidae</taxon>
        <taxon>Peloderinae</taxon>
        <taxon>Caenorhabditis</taxon>
    </lineage>
</organism>
<evidence type="ECO:0000313" key="2">
    <source>
        <dbReference type="Proteomes" id="UP000001940"/>
    </source>
</evidence>
<proteinExistence type="predicted"/>
<protein>
    <submittedName>
        <fullName evidence="1">Uncharacterized protein</fullName>
    </submittedName>
</protein>
<dbReference type="Bgee" id="WBGene00271567">
    <property type="expression patterns" value="Expressed in adult organism and 2 other cell types or tissues"/>
</dbReference>
<dbReference type="WormBase" id="T28F4.8">
    <property type="protein sequence ID" value="CE51956"/>
    <property type="gene ID" value="WBGene00271567"/>
</dbReference>
<evidence type="ECO:0000313" key="1">
    <source>
        <dbReference type="EMBL" id="SKC30495.1"/>
    </source>
</evidence>
<dbReference type="AlphaFoldDB" id="A0A1T5HUJ5"/>
<dbReference type="InParanoid" id="A0A1T5HUJ5"/>